<reference evidence="1 2" key="1">
    <citation type="submission" date="2013-09" db="EMBL/GenBank/DDBJ databases">
        <title>Genome sequencing of Phaeobacter antarcticus sp. nov. SM1211.</title>
        <authorList>
            <person name="Zhang X.-Y."/>
            <person name="Liu C."/>
            <person name="Chen X.-L."/>
            <person name="Xie B.-B."/>
            <person name="Qin Q.-L."/>
            <person name="Rong J.-C."/>
            <person name="Zhang Y.-Z."/>
        </authorList>
    </citation>
    <scope>NUCLEOTIDE SEQUENCE [LARGE SCALE GENOMIC DNA]</scope>
    <source>
        <strain evidence="1 2">SM1211</strain>
    </source>
</reference>
<dbReference type="InterPro" id="IPR039570">
    <property type="entry name" value="AmiC_PBP1"/>
</dbReference>
<dbReference type="InterPro" id="IPR028082">
    <property type="entry name" value="Peripla_BP_I"/>
</dbReference>
<dbReference type="AlphaFoldDB" id="A0A2G8RKK5"/>
<dbReference type="EMBL" id="AWWI01000016">
    <property type="protein sequence ID" value="PIL22032.1"/>
    <property type="molecule type" value="Genomic_DNA"/>
</dbReference>
<evidence type="ECO:0000313" key="2">
    <source>
        <dbReference type="Proteomes" id="UP000231259"/>
    </source>
</evidence>
<keyword evidence="2" id="KW-1185">Reference proteome</keyword>
<comment type="caution">
    <text evidence="1">The sequence shown here is derived from an EMBL/GenBank/DDBJ whole genome shotgun (WGS) entry which is preliminary data.</text>
</comment>
<dbReference type="Pfam" id="PF13433">
    <property type="entry name" value="Peripla_BP_5"/>
    <property type="match status" value="1"/>
</dbReference>
<protein>
    <recommendedName>
        <fullName evidence="3">Aliphatic amidase expression-regulating protein</fullName>
    </recommendedName>
</protein>
<dbReference type="SUPFAM" id="SSF53822">
    <property type="entry name" value="Periplasmic binding protein-like I"/>
    <property type="match status" value="1"/>
</dbReference>
<accession>A0A2G8RKK5</accession>
<dbReference type="Gene3D" id="3.40.50.2300">
    <property type="match status" value="2"/>
</dbReference>
<dbReference type="Proteomes" id="UP000231259">
    <property type="component" value="Unassembled WGS sequence"/>
</dbReference>
<name>A0A2G8RKK5_9RHOB</name>
<sequence>MMRRLDLSIGLLFSQSGSYQAVSMAMRAGAILAIEEINADKDAPVFIKPAEVDPAGDLAGYVEGARTLLQDQSLRHVIGCYTSSSRKEVLPLFEKSDAMLWYPSHYEGFETSENIVYSGAAPSQHIIPLSRHLLKNFGVRGWMVGSNYIWAWENNRILRDAINAAGGSVLGERYFPVGETDLADIVRQIVADRPDFVFTTLIGQSGFVFLNMLRAAASAAGIDQPREMPAASCSLSEAELPLIGDAASGHLSSSVYFSTISSPENRKFAALWTPRFGHLGQPSADAEAAYVAVHLLARAVARAGSDGFEEVREAVRGLTFNAPQGRVTVDPDNLHCWMRPRIGRSRTDGAFDILMEHPVAVRPDPYLIWVNEADDKYGPDLRLIK</sequence>
<dbReference type="PANTHER" id="PTHR47628:SF1">
    <property type="entry name" value="ALIPHATIC AMIDASE EXPRESSION-REGULATING PROTEIN"/>
    <property type="match status" value="1"/>
</dbReference>
<dbReference type="PANTHER" id="PTHR47628">
    <property type="match status" value="1"/>
</dbReference>
<evidence type="ECO:0008006" key="3">
    <source>
        <dbReference type="Google" id="ProtNLM"/>
    </source>
</evidence>
<evidence type="ECO:0000313" key="1">
    <source>
        <dbReference type="EMBL" id="PIL22032.1"/>
    </source>
</evidence>
<proteinExistence type="predicted"/>
<dbReference type="CDD" id="cd06357">
    <property type="entry name" value="PBP1_AmiC"/>
    <property type="match status" value="1"/>
</dbReference>
<gene>
    <name evidence="1" type="ORF">P775_00790</name>
</gene>
<organism evidence="1 2">
    <name type="scientific">Puniceibacterium antarcticum</name>
    <dbReference type="NCBI Taxonomy" id="1206336"/>
    <lineage>
        <taxon>Bacteria</taxon>
        <taxon>Pseudomonadati</taxon>
        <taxon>Pseudomonadota</taxon>
        <taxon>Alphaproteobacteria</taxon>
        <taxon>Rhodobacterales</taxon>
        <taxon>Paracoccaceae</taxon>
        <taxon>Puniceibacterium</taxon>
    </lineage>
</organism>
<dbReference type="GO" id="GO:0033218">
    <property type="term" value="F:amide binding"/>
    <property type="evidence" value="ECO:0007669"/>
    <property type="project" value="InterPro"/>
</dbReference>